<evidence type="ECO:0000313" key="2">
    <source>
        <dbReference type="EMBL" id="KAF3421256.1"/>
    </source>
</evidence>
<dbReference type="GO" id="GO:0072544">
    <property type="term" value="F:L-DOPA binding"/>
    <property type="evidence" value="ECO:0007669"/>
    <property type="project" value="InterPro"/>
</dbReference>
<dbReference type="GO" id="GO:0005886">
    <property type="term" value="C:plasma membrane"/>
    <property type="evidence" value="ECO:0007669"/>
    <property type="project" value="TreeGrafter"/>
</dbReference>
<feature type="transmembrane region" description="Helical" evidence="1">
    <location>
        <begin position="134"/>
        <end position="156"/>
    </location>
</feature>
<dbReference type="InterPro" id="IPR001414">
    <property type="entry name" value="GPR143"/>
</dbReference>
<name>A0A833VK22_9HYME</name>
<protein>
    <recommendedName>
        <fullName evidence="4">G-protein coupled receptors family 2 profile 2 domain-containing protein</fullName>
    </recommendedName>
</protein>
<dbReference type="GO" id="GO:0050848">
    <property type="term" value="P:regulation of calcium-mediated signaling"/>
    <property type="evidence" value="ECO:0007669"/>
    <property type="project" value="TreeGrafter"/>
</dbReference>
<feature type="transmembrane region" description="Helical" evidence="1">
    <location>
        <begin position="31"/>
        <end position="49"/>
    </location>
</feature>
<dbReference type="AlphaFoldDB" id="A0A833VK22"/>
<dbReference type="GO" id="GO:0035240">
    <property type="term" value="F:dopamine binding"/>
    <property type="evidence" value="ECO:0007669"/>
    <property type="project" value="InterPro"/>
</dbReference>
<evidence type="ECO:0000256" key="1">
    <source>
        <dbReference type="SAM" id="Phobius"/>
    </source>
</evidence>
<gene>
    <name evidence="2" type="ORF">E2986_04875</name>
</gene>
<proteinExistence type="predicted"/>
<reference evidence="2" key="1">
    <citation type="submission" date="2019-11" db="EMBL/GenBank/DDBJ databases">
        <title>The nuclear and mitochondrial genomes of Frieseomelitta varia - a highly eusocial stingless bee (Meliponini) with a permanently sterile worker caste.</title>
        <authorList>
            <person name="Freitas F.C.P."/>
            <person name="Lourenco A.P."/>
            <person name="Nunes F.M.F."/>
            <person name="Paschoal A.R."/>
            <person name="Abreu F.C.P."/>
            <person name="Barbin F.O."/>
            <person name="Bataglia L."/>
            <person name="Cardoso-Junior C.A.M."/>
            <person name="Cervoni M.S."/>
            <person name="Silva S.R."/>
            <person name="Dalarmi F."/>
            <person name="Del Lama M.A."/>
            <person name="Depintor T.S."/>
            <person name="Ferreira K.M."/>
            <person name="Goria P.S."/>
            <person name="Jaskot M.C."/>
            <person name="Lago D.C."/>
            <person name="Luna-Lucena D."/>
            <person name="Moda L.M."/>
            <person name="Nascimento L."/>
            <person name="Pedrino M."/>
            <person name="Rabico F.O."/>
            <person name="Sanches F.C."/>
            <person name="Santos D.E."/>
            <person name="Santos C.G."/>
            <person name="Vieira J."/>
            <person name="Lopes T.F."/>
            <person name="Barchuk A.R."/>
            <person name="Hartfelder K."/>
            <person name="Simoes Z.L.P."/>
            <person name="Bitondi M.M.G."/>
            <person name="Pinheiro D.G."/>
        </authorList>
    </citation>
    <scope>NUCLEOTIDE SEQUENCE</scope>
    <source>
        <strain evidence="2">USP_RPSP 00005682</strain>
        <tissue evidence="2">Whole individual</tissue>
    </source>
</reference>
<keyword evidence="1" id="KW-1133">Transmembrane helix</keyword>
<evidence type="ECO:0008006" key="4">
    <source>
        <dbReference type="Google" id="ProtNLM"/>
    </source>
</evidence>
<dbReference type="Proteomes" id="UP000655588">
    <property type="component" value="Unassembled WGS sequence"/>
</dbReference>
<keyword evidence="1" id="KW-0472">Membrane</keyword>
<keyword evidence="3" id="KW-1185">Reference proteome</keyword>
<dbReference type="Gene3D" id="1.20.1070.10">
    <property type="entry name" value="Rhodopsin 7-helix transmembrane proteins"/>
    <property type="match status" value="1"/>
</dbReference>
<dbReference type="GO" id="GO:0072545">
    <property type="term" value="F:L-tyrosine binding"/>
    <property type="evidence" value="ECO:0007669"/>
    <property type="project" value="InterPro"/>
</dbReference>
<dbReference type="PANTHER" id="PTHR15177:SF2">
    <property type="entry name" value="G-PROTEIN COUPLED RECEPTOR 143"/>
    <property type="match status" value="1"/>
</dbReference>
<dbReference type="EMBL" id="WNWW01000876">
    <property type="protein sequence ID" value="KAF3421256.1"/>
    <property type="molecule type" value="Genomic_DNA"/>
</dbReference>
<keyword evidence="1" id="KW-0812">Transmembrane</keyword>
<feature type="transmembrane region" description="Helical" evidence="1">
    <location>
        <begin position="193"/>
        <end position="214"/>
    </location>
</feature>
<sequence length="299" mass="33934">MADPTIQTFCCHHSNSTDMAIVIMQEFNTDVYNTVCMLSSSIGILGAVYQAWTQYFYMATWIWTLCYAIDMKLLLGDRSGHPTCYHAFAWICPAILTTFGLTILYIPDAKLYDGTFSSSCHNLTSLSTAILRILPNYCATYVLLAVVMIINPLLYFASTRDLETAITCSLAQITGRERKLVQAIKLKFALTNFVYYVCWLPNLINGILLWTLWFQLPVKAIIILWYIMAVTNPLQAFFNALVYKRWGKREKFRLECCQNFNLSQITKGDTSMRLSESSPLLDPKFGCPPHTSINGSSSF</sequence>
<accession>A0A833VK22</accession>
<feature type="transmembrane region" description="Helical" evidence="1">
    <location>
        <begin position="55"/>
        <end position="75"/>
    </location>
</feature>
<comment type="caution">
    <text evidence="2">The sequence shown here is derived from an EMBL/GenBank/DDBJ whole genome shotgun (WGS) entry which is preliminary data.</text>
</comment>
<dbReference type="Pfam" id="PF02101">
    <property type="entry name" value="Ocular_alb"/>
    <property type="match status" value="1"/>
</dbReference>
<organism evidence="2 3">
    <name type="scientific">Frieseomelitta varia</name>
    <dbReference type="NCBI Taxonomy" id="561572"/>
    <lineage>
        <taxon>Eukaryota</taxon>
        <taxon>Metazoa</taxon>
        <taxon>Ecdysozoa</taxon>
        <taxon>Arthropoda</taxon>
        <taxon>Hexapoda</taxon>
        <taxon>Insecta</taxon>
        <taxon>Pterygota</taxon>
        <taxon>Neoptera</taxon>
        <taxon>Endopterygota</taxon>
        <taxon>Hymenoptera</taxon>
        <taxon>Apocrita</taxon>
        <taxon>Aculeata</taxon>
        <taxon>Apoidea</taxon>
        <taxon>Anthophila</taxon>
        <taxon>Apidae</taxon>
        <taxon>Frieseomelitta</taxon>
    </lineage>
</organism>
<evidence type="ECO:0000313" key="3">
    <source>
        <dbReference type="Proteomes" id="UP000655588"/>
    </source>
</evidence>
<feature type="transmembrane region" description="Helical" evidence="1">
    <location>
        <begin position="87"/>
        <end position="106"/>
    </location>
</feature>
<dbReference type="GO" id="GO:0032438">
    <property type="term" value="P:melanosome organization"/>
    <property type="evidence" value="ECO:0007669"/>
    <property type="project" value="TreeGrafter"/>
</dbReference>
<dbReference type="GO" id="GO:0035643">
    <property type="term" value="F:L-DOPA receptor activity"/>
    <property type="evidence" value="ECO:0007669"/>
    <property type="project" value="TreeGrafter"/>
</dbReference>
<dbReference type="PANTHER" id="PTHR15177">
    <property type="entry name" value="G-PROTEIN COUPLED RECEPTOR 143"/>
    <property type="match status" value="1"/>
</dbReference>
<feature type="transmembrane region" description="Helical" evidence="1">
    <location>
        <begin position="220"/>
        <end position="243"/>
    </location>
</feature>